<proteinExistence type="predicted"/>
<name>A0A176W1Z2_MARPO</name>
<dbReference type="EMBL" id="LVLJ01002146">
    <property type="protein sequence ID" value="OAE26623.1"/>
    <property type="molecule type" value="Genomic_DNA"/>
</dbReference>
<organism evidence="1 2">
    <name type="scientific">Marchantia polymorpha subsp. ruderalis</name>
    <dbReference type="NCBI Taxonomy" id="1480154"/>
    <lineage>
        <taxon>Eukaryota</taxon>
        <taxon>Viridiplantae</taxon>
        <taxon>Streptophyta</taxon>
        <taxon>Embryophyta</taxon>
        <taxon>Marchantiophyta</taxon>
        <taxon>Marchantiopsida</taxon>
        <taxon>Marchantiidae</taxon>
        <taxon>Marchantiales</taxon>
        <taxon>Marchantiaceae</taxon>
        <taxon>Marchantia</taxon>
    </lineage>
</organism>
<comment type="caution">
    <text evidence="1">The sequence shown here is derived from an EMBL/GenBank/DDBJ whole genome shotgun (WGS) entry which is preliminary data.</text>
</comment>
<gene>
    <name evidence="1" type="ORF">AXG93_4542s1440</name>
</gene>
<evidence type="ECO:0000313" key="2">
    <source>
        <dbReference type="Proteomes" id="UP000077202"/>
    </source>
</evidence>
<reference evidence="1" key="1">
    <citation type="submission" date="2016-03" db="EMBL/GenBank/DDBJ databases">
        <title>Mechanisms controlling the formation of the plant cell surface in tip-growing cells are functionally conserved among land plants.</title>
        <authorList>
            <person name="Honkanen S."/>
            <person name="Jones V.A."/>
            <person name="Morieri G."/>
            <person name="Champion C."/>
            <person name="Hetherington A.J."/>
            <person name="Kelly S."/>
            <person name="Saint-Marcoux D."/>
            <person name="Proust H."/>
            <person name="Prescott H."/>
            <person name="Dolan L."/>
        </authorList>
    </citation>
    <scope>NUCLEOTIDE SEQUENCE [LARGE SCALE GENOMIC DNA]</scope>
    <source>
        <tissue evidence="1">Whole gametophyte</tissue>
    </source>
</reference>
<sequence>MLTWRAERDWTGVAEADRTDCAVQRGEGESARSQVEAVERRGLLTYLRPHACLRRCEIPVRAGQAGHAWESGNSKRMLVKASENVELSRDGVNLAQNPDIRSDADA</sequence>
<dbReference type="AlphaFoldDB" id="A0A176W1Z2"/>
<keyword evidence="2" id="KW-1185">Reference proteome</keyword>
<evidence type="ECO:0000313" key="1">
    <source>
        <dbReference type="EMBL" id="OAE26623.1"/>
    </source>
</evidence>
<dbReference type="Proteomes" id="UP000077202">
    <property type="component" value="Unassembled WGS sequence"/>
</dbReference>
<accession>A0A176W1Z2</accession>
<protein>
    <submittedName>
        <fullName evidence="1">Uncharacterized protein</fullName>
    </submittedName>
</protein>